<dbReference type="Gene3D" id="3.40.50.150">
    <property type="entry name" value="Vaccinia Virus protein VP39"/>
    <property type="match status" value="1"/>
</dbReference>
<dbReference type="Pfam" id="PF01564">
    <property type="entry name" value="Spermine_synth"/>
    <property type="match status" value="1"/>
</dbReference>
<keyword evidence="6 11" id="KW-0620">Polyamine biosynthesis</keyword>
<dbReference type="Gene3D" id="3.60.90.10">
    <property type="entry name" value="S-adenosylmethionine decarboxylase"/>
    <property type="match status" value="1"/>
</dbReference>
<dbReference type="InterPro" id="IPR017716">
    <property type="entry name" value="S-AdoMet_deCOase_pro-enz"/>
</dbReference>
<dbReference type="CDD" id="cd02440">
    <property type="entry name" value="AdoMet_MTases"/>
    <property type="match status" value="1"/>
</dbReference>
<dbReference type="PANTHER" id="PTHR11558:SF11">
    <property type="entry name" value="SPERMIDINE SYNTHASE"/>
    <property type="match status" value="1"/>
</dbReference>
<dbReference type="InterPro" id="IPR030374">
    <property type="entry name" value="PABS"/>
</dbReference>
<dbReference type="PROSITE" id="PS50280">
    <property type="entry name" value="SET"/>
    <property type="match status" value="1"/>
</dbReference>
<evidence type="ECO:0000256" key="10">
    <source>
        <dbReference type="ARBA" id="ARBA00023317"/>
    </source>
</evidence>
<reference evidence="14" key="1">
    <citation type="submission" date="2021-01" db="EMBL/GenBank/DDBJ databases">
        <authorList>
            <person name="Corre E."/>
            <person name="Pelletier E."/>
            <person name="Niang G."/>
            <person name="Scheremetjew M."/>
            <person name="Finn R."/>
            <person name="Kale V."/>
            <person name="Holt S."/>
            <person name="Cochrane G."/>
            <person name="Meng A."/>
            <person name="Brown T."/>
            <person name="Cohen L."/>
        </authorList>
    </citation>
    <scope>NUCLEOTIDE SEQUENCE</scope>
    <source>
        <strain evidence="14">MM31A-1</strain>
    </source>
</reference>
<dbReference type="NCBIfam" id="TIGR03330">
    <property type="entry name" value="SAM_DCase_Bsu"/>
    <property type="match status" value="1"/>
</dbReference>
<evidence type="ECO:0000256" key="2">
    <source>
        <dbReference type="ARBA" id="ARBA00007867"/>
    </source>
</evidence>
<feature type="active site" description="Proton acceptor" evidence="11">
    <location>
        <position position="497"/>
    </location>
</feature>
<comment type="cofactor">
    <cofactor evidence="1">
        <name>pyruvate</name>
        <dbReference type="ChEBI" id="CHEBI:15361"/>
    </cofactor>
</comment>
<dbReference type="InterPro" id="IPR003826">
    <property type="entry name" value="AdoMetDC_fam_prok"/>
</dbReference>
<dbReference type="SUPFAM" id="SSF53335">
    <property type="entry name" value="S-adenosyl-L-methionine-dependent methyltransferases"/>
    <property type="match status" value="1"/>
</dbReference>
<dbReference type="HAMAP" id="MF_00198">
    <property type="entry name" value="Spermidine_synth"/>
    <property type="match status" value="1"/>
</dbReference>
<sequence length="893" mass="100939">MQLTSRTASIVIAAASGFAFLGGRASSVYFIQENAKVNANAKEAEAATLPVDSVAKGILPAPVLPGGKEFPKAKYTGVHFSETISDYENLHLKDMVGAGEEEECFVNADGRKQCIIDRTQNFTLADFSNNADGGDEDEHLPAGQHLLIDIKNVDSAFLDSEMRLAQAMLDVVNESKLTLLSYHCHKLMPMGVTCVGVLLESHISFHTWPEAGVITLDLFTCGSGKLVPVVPIVDRLFAVPEAKLLANLKEGESLPVELEPSTRWTHKFRGFRKWNQWGNLGYLTSDLGDLVLESTEYDYKKEITFAQTPFQRIDIYDTIGRHMDHDAYLRSLKDDGSYEATHKEFYRPQRRVFLDGVLQSTRQGLEAYHEALVQPVMFAHEYPRRVAIIGGGEGATLREVLKHKSIDVVKMIEIDEMMVDVSRKHIPEWNDCSDFIGSDVIWCGDDKRAEMYYEDAIGWFKDNFGSDDDTFGEVDEEEEEDNENFEEEKPFDILIMDALDPQDEIPFASLLYSDPSFVRALYESLSDDGIMVLQLGGAPFHEDPADQFTMSARRTSLIKHLEDAGFESMHIYEDGNCGFMSAWTFLVVMKNSIHRENWYQTAAELDVEIHSRILRTHSGEPALQYFDAAVMSTYVHPHKVFETVYCRARPQPESCVAMEMMSQPKVENASLDKFEVRLSGAGEKSGRGIYAKVDVAKGTTIARREASRPVFIHPSSLWRIFDYMEMSSDINDVWKYVDGYGWQTDTLGPYTYHVDKSIMTFVNHGCKGDFNTDDMALAQSFNPDTVLNEQTATADDKPENRKPFDPFTDRHSAIQKDVALRDIKAGEEITCNYMYFTSEEDWFYEVETLKNMCNGVDVGLITKAETEFRMRKRYNQTASEVSEGCTTCDRNEL</sequence>
<dbReference type="InterPro" id="IPR030373">
    <property type="entry name" value="PABS_CS"/>
</dbReference>
<dbReference type="InterPro" id="IPR001045">
    <property type="entry name" value="Spermi_synthase"/>
</dbReference>
<dbReference type="AlphaFoldDB" id="A0A7S3PZ47"/>
<proteinExistence type="inferred from homology"/>
<keyword evidence="8" id="KW-0456">Lyase</keyword>
<dbReference type="GO" id="GO:0004014">
    <property type="term" value="F:adenosylmethionine decarboxylase activity"/>
    <property type="evidence" value="ECO:0007669"/>
    <property type="project" value="InterPro"/>
</dbReference>
<keyword evidence="9" id="KW-0704">Schiff base</keyword>
<organism evidence="14">
    <name type="scientific">Chaetoceros debilis</name>
    <dbReference type="NCBI Taxonomy" id="122233"/>
    <lineage>
        <taxon>Eukaryota</taxon>
        <taxon>Sar</taxon>
        <taxon>Stramenopiles</taxon>
        <taxon>Ochrophyta</taxon>
        <taxon>Bacillariophyta</taxon>
        <taxon>Coscinodiscophyceae</taxon>
        <taxon>Chaetocerotophycidae</taxon>
        <taxon>Chaetocerotales</taxon>
        <taxon>Chaetocerotaceae</taxon>
        <taxon>Chaetoceros</taxon>
    </lineage>
</organism>
<evidence type="ECO:0000259" key="12">
    <source>
        <dbReference type="PROSITE" id="PS50280"/>
    </source>
</evidence>
<feature type="domain" description="PABS" evidence="13">
    <location>
        <begin position="286"/>
        <end position="584"/>
    </location>
</feature>
<gene>
    <name evidence="14" type="ORF">CDEB00056_LOCUS4820</name>
</gene>
<evidence type="ECO:0000256" key="1">
    <source>
        <dbReference type="ARBA" id="ARBA00001928"/>
    </source>
</evidence>
<keyword evidence="5" id="KW-0068">Autocatalytic cleavage</keyword>
<keyword evidence="7" id="KW-0865">Zymogen</keyword>
<dbReference type="SUPFAM" id="SSF82199">
    <property type="entry name" value="SET domain"/>
    <property type="match status" value="1"/>
</dbReference>
<keyword evidence="3 11" id="KW-0808">Transferase</keyword>
<dbReference type="InterPro" id="IPR029063">
    <property type="entry name" value="SAM-dependent_MTases_sf"/>
</dbReference>
<dbReference type="PROSITE" id="PS51006">
    <property type="entry name" value="PABS_2"/>
    <property type="match status" value="1"/>
</dbReference>
<evidence type="ECO:0000259" key="13">
    <source>
        <dbReference type="PROSITE" id="PS51006"/>
    </source>
</evidence>
<evidence type="ECO:0000256" key="11">
    <source>
        <dbReference type="PROSITE-ProRule" id="PRU00354"/>
    </source>
</evidence>
<accession>A0A7S3PZ47</accession>
<evidence type="ECO:0000313" key="14">
    <source>
        <dbReference type="EMBL" id="CAE0459979.1"/>
    </source>
</evidence>
<dbReference type="GO" id="GO:0008295">
    <property type="term" value="P:spermidine biosynthetic process"/>
    <property type="evidence" value="ECO:0007669"/>
    <property type="project" value="InterPro"/>
</dbReference>
<evidence type="ECO:0000256" key="8">
    <source>
        <dbReference type="ARBA" id="ARBA00023239"/>
    </source>
</evidence>
<dbReference type="PANTHER" id="PTHR11558">
    <property type="entry name" value="SPERMIDINE/SPERMINE SYNTHASE"/>
    <property type="match status" value="1"/>
</dbReference>
<dbReference type="InterPro" id="IPR046341">
    <property type="entry name" value="SET_dom_sf"/>
</dbReference>
<evidence type="ECO:0000256" key="4">
    <source>
        <dbReference type="ARBA" id="ARBA00022793"/>
    </source>
</evidence>
<dbReference type="Gene3D" id="2.170.270.10">
    <property type="entry name" value="SET domain"/>
    <property type="match status" value="1"/>
</dbReference>
<dbReference type="GO" id="GO:0016740">
    <property type="term" value="F:transferase activity"/>
    <property type="evidence" value="ECO:0007669"/>
    <property type="project" value="UniProtKB-UniRule"/>
</dbReference>
<keyword evidence="4" id="KW-0210">Decarboxylase</keyword>
<evidence type="ECO:0008006" key="15">
    <source>
        <dbReference type="Google" id="ProtNLM"/>
    </source>
</evidence>
<dbReference type="InterPro" id="IPR001214">
    <property type="entry name" value="SET_dom"/>
</dbReference>
<dbReference type="CDD" id="cd08161">
    <property type="entry name" value="SET"/>
    <property type="match status" value="1"/>
</dbReference>
<comment type="similarity">
    <text evidence="2">Belongs to the spermidine/spermine synthase family.</text>
</comment>
<name>A0A7S3PZ47_9STRA</name>
<feature type="domain" description="SET" evidence="12">
    <location>
        <begin position="672"/>
        <end position="834"/>
    </location>
</feature>
<dbReference type="Pfam" id="PF02675">
    <property type="entry name" value="AdoMet_dc"/>
    <property type="match status" value="1"/>
</dbReference>
<keyword evidence="10" id="KW-0670">Pyruvate</keyword>
<dbReference type="PROSITE" id="PS01330">
    <property type="entry name" value="PABS_1"/>
    <property type="match status" value="1"/>
</dbReference>
<evidence type="ECO:0000256" key="7">
    <source>
        <dbReference type="ARBA" id="ARBA00023145"/>
    </source>
</evidence>
<protein>
    <recommendedName>
        <fullName evidence="15">PABS domain-containing protein</fullName>
    </recommendedName>
</protein>
<dbReference type="SUPFAM" id="SSF56276">
    <property type="entry name" value="S-adenosylmethionine decarboxylase"/>
    <property type="match status" value="1"/>
</dbReference>
<dbReference type="InterPro" id="IPR016067">
    <property type="entry name" value="S-AdoMet_deCO2ase_core"/>
</dbReference>
<dbReference type="EMBL" id="HBIO01006566">
    <property type="protein sequence ID" value="CAE0459979.1"/>
    <property type="molecule type" value="Transcribed_RNA"/>
</dbReference>
<evidence type="ECO:0000256" key="6">
    <source>
        <dbReference type="ARBA" id="ARBA00023115"/>
    </source>
</evidence>
<evidence type="ECO:0000256" key="3">
    <source>
        <dbReference type="ARBA" id="ARBA00022679"/>
    </source>
</evidence>
<dbReference type="Pfam" id="PF00856">
    <property type="entry name" value="SET"/>
    <property type="match status" value="1"/>
</dbReference>
<evidence type="ECO:0000256" key="5">
    <source>
        <dbReference type="ARBA" id="ARBA00022813"/>
    </source>
</evidence>
<evidence type="ECO:0000256" key="9">
    <source>
        <dbReference type="ARBA" id="ARBA00023270"/>
    </source>
</evidence>